<sequence>MKANPRRLAAVPSFSRKLVAGAPLTALAVLAACVPAPPQVPPSVPRPSPTQQPQPPAPPPANWQDAPQTPGDWWMTGPGTAAFADGLVTLRCNRQAGTVTLALPRAGGASSPALVVRTSDTARTLPASASATGLSVDIPARDPLLDAMAFSKGRFALEAPGTATLYVPSWTEVTRVVQDCR</sequence>
<dbReference type="Proteomes" id="UP001589858">
    <property type="component" value="Unassembled WGS sequence"/>
</dbReference>
<evidence type="ECO:0000313" key="4">
    <source>
        <dbReference type="Proteomes" id="UP001589858"/>
    </source>
</evidence>
<evidence type="ECO:0008006" key="5">
    <source>
        <dbReference type="Google" id="ProtNLM"/>
    </source>
</evidence>
<organism evidence="3 4">
    <name type="scientific">Novosphingobium clariflavum</name>
    <dbReference type="NCBI Taxonomy" id="2029884"/>
    <lineage>
        <taxon>Bacteria</taxon>
        <taxon>Pseudomonadati</taxon>
        <taxon>Pseudomonadota</taxon>
        <taxon>Alphaproteobacteria</taxon>
        <taxon>Sphingomonadales</taxon>
        <taxon>Sphingomonadaceae</taxon>
        <taxon>Novosphingobium</taxon>
    </lineage>
</organism>
<comment type="caution">
    <text evidence="3">The sequence shown here is derived from an EMBL/GenBank/DDBJ whole genome shotgun (WGS) entry which is preliminary data.</text>
</comment>
<protein>
    <recommendedName>
        <fullName evidence="5">Lipoprotein</fullName>
    </recommendedName>
</protein>
<name>A0ABV6SCE5_9SPHN</name>
<evidence type="ECO:0000256" key="1">
    <source>
        <dbReference type="SAM" id="MobiDB-lite"/>
    </source>
</evidence>
<feature type="chain" id="PRO_5046870142" description="Lipoprotein" evidence="2">
    <location>
        <begin position="32"/>
        <end position="181"/>
    </location>
</feature>
<keyword evidence="2" id="KW-0732">Signal</keyword>
<dbReference type="RefSeq" id="WP_267219172.1">
    <property type="nucleotide sequence ID" value="NZ_JAPCWC010000003.1"/>
</dbReference>
<accession>A0ABV6SCE5</accession>
<evidence type="ECO:0000313" key="3">
    <source>
        <dbReference type="EMBL" id="MFC0685748.1"/>
    </source>
</evidence>
<dbReference type="PROSITE" id="PS51257">
    <property type="entry name" value="PROKAR_LIPOPROTEIN"/>
    <property type="match status" value="1"/>
</dbReference>
<proteinExistence type="predicted"/>
<dbReference type="EMBL" id="JBHLTM010000055">
    <property type="protein sequence ID" value="MFC0685748.1"/>
    <property type="molecule type" value="Genomic_DNA"/>
</dbReference>
<feature type="region of interest" description="Disordered" evidence="1">
    <location>
        <begin position="35"/>
        <end position="71"/>
    </location>
</feature>
<reference evidence="3 4" key="1">
    <citation type="submission" date="2024-09" db="EMBL/GenBank/DDBJ databases">
        <authorList>
            <person name="Sun Q."/>
            <person name="Mori K."/>
        </authorList>
    </citation>
    <scope>NUCLEOTIDE SEQUENCE [LARGE SCALE GENOMIC DNA]</scope>
    <source>
        <strain evidence="3 4">CICC 11035S</strain>
    </source>
</reference>
<gene>
    <name evidence="3" type="ORF">ACFFF8_14195</name>
</gene>
<feature type="compositionally biased region" description="Pro residues" evidence="1">
    <location>
        <begin position="35"/>
        <end position="61"/>
    </location>
</feature>
<keyword evidence="4" id="KW-1185">Reference proteome</keyword>
<evidence type="ECO:0000256" key="2">
    <source>
        <dbReference type="SAM" id="SignalP"/>
    </source>
</evidence>
<feature type="signal peptide" evidence="2">
    <location>
        <begin position="1"/>
        <end position="31"/>
    </location>
</feature>